<evidence type="ECO:0000256" key="2">
    <source>
        <dbReference type="ARBA" id="ARBA00023180"/>
    </source>
</evidence>
<organism evidence="4 5">
    <name type="scientific">Tieghemostelium lacteum</name>
    <name type="common">Slime mold</name>
    <name type="synonym">Dictyostelium lacteum</name>
    <dbReference type="NCBI Taxonomy" id="361077"/>
    <lineage>
        <taxon>Eukaryota</taxon>
        <taxon>Amoebozoa</taxon>
        <taxon>Evosea</taxon>
        <taxon>Eumycetozoa</taxon>
        <taxon>Dictyostelia</taxon>
        <taxon>Dictyosteliales</taxon>
        <taxon>Raperosteliaceae</taxon>
        <taxon>Tieghemostelium</taxon>
    </lineage>
</organism>
<evidence type="ECO:0000256" key="1">
    <source>
        <dbReference type="ARBA" id="ARBA00022729"/>
    </source>
</evidence>
<reference evidence="4 5" key="1">
    <citation type="submission" date="2015-12" db="EMBL/GenBank/DDBJ databases">
        <title>Dictyostelia acquired genes for synthesis and detection of signals that induce cell-type specialization by lateral gene transfer from prokaryotes.</title>
        <authorList>
            <person name="Gloeckner G."/>
            <person name="Schaap P."/>
        </authorList>
    </citation>
    <scope>NUCLEOTIDE SEQUENCE [LARGE SCALE GENOMIC DNA]</scope>
    <source>
        <strain evidence="4 5">TK</strain>
    </source>
</reference>
<dbReference type="InterPro" id="IPR052014">
    <property type="entry name" value="Dictyostelium_Tiger"/>
</dbReference>
<evidence type="ECO:0000313" key="4">
    <source>
        <dbReference type="EMBL" id="KYQ90366.1"/>
    </source>
</evidence>
<feature type="chain" id="PRO_5007592983" evidence="3">
    <location>
        <begin position="21"/>
        <end position="479"/>
    </location>
</feature>
<dbReference type="CDD" id="cd00603">
    <property type="entry name" value="IPT_PCSR"/>
    <property type="match status" value="1"/>
</dbReference>
<feature type="signal peptide" evidence="3">
    <location>
        <begin position="1"/>
        <end position="20"/>
    </location>
</feature>
<dbReference type="Gene3D" id="2.60.40.10">
    <property type="entry name" value="Immunoglobulins"/>
    <property type="match status" value="1"/>
</dbReference>
<keyword evidence="5" id="KW-1185">Reference proteome</keyword>
<dbReference type="AlphaFoldDB" id="A0A151Z8U4"/>
<keyword evidence="1 3" id="KW-0732">Signal</keyword>
<keyword evidence="2" id="KW-0325">Glycoprotein</keyword>
<dbReference type="EMBL" id="LODT01000037">
    <property type="protein sequence ID" value="KYQ90366.1"/>
    <property type="molecule type" value="Genomic_DNA"/>
</dbReference>
<evidence type="ECO:0000256" key="3">
    <source>
        <dbReference type="SAM" id="SignalP"/>
    </source>
</evidence>
<dbReference type="InterPro" id="IPR013783">
    <property type="entry name" value="Ig-like_fold"/>
</dbReference>
<sequence>MLKLYILFLFLYQSYFLVFSEIINVYPDPNNSKTKLSFTIGYDQNIPIINNLTGDYSKEIYFPTCNNENNVLFCTINLNNISQSEKYTINYGETKRYTTSLPFQLKNKFLLDISKPNISESPILHFNGLYFQPYPIYFPLLIKISNLGVSQLFTLTDNSSFTDSTHFQIPLNDSVGEINVEINQGQFTNSYITHYSEPIINTIKCDYIKCTINGYNFGNSKFKNLTKIIFDSTTIQFNNSNNIPIQYNNTQIQFNHNNNFSKESSFSISVSSISSINPFNYTFRPIITSISTIPFSGGEITINGYFLNSKRENGDNSTISIQIGSFTCQNPSNIIENDFTSIKCLMNGNDGSNSENLPISIEIDGVENEMTSIKFTFNLPTITSIQHDIIDFNNDSLIINGFNFNNFDGTINPIIHFNNQSKSISNTNNNNNKTSISIQLLHFFDNNQTLKNGNIQIQTSNQQNFKSDSTSIETIHFKN</sequence>
<comment type="caution">
    <text evidence="4">The sequence shown here is derived from an EMBL/GenBank/DDBJ whole genome shotgun (WGS) entry which is preliminary data.</text>
</comment>
<gene>
    <name evidence="4" type="ORF">DLAC_08980</name>
</gene>
<evidence type="ECO:0000313" key="5">
    <source>
        <dbReference type="Proteomes" id="UP000076078"/>
    </source>
</evidence>
<name>A0A151Z8U4_TIELA</name>
<dbReference type="PANTHER" id="PTHR31341">
    <property type="entry name" value="IPT/TIG DOMAIN-CONTAINING PROTEIN-RELATED-RELATED"/>
    <property type="match status" value="1"/>
</dbReference>
<accession>A0A151Z8U4</accession>
<dbReference type="Proteomes" id="UP000076078">
    <property type="component" value="Unassembled WGS sequence"/>
</dbReference>
<proteinExistence type="predicted"/>
<protein>
    <submittedName>
        <fullName evidence="4">IPT/TIG domain-containing protein</fullName>
    </submittedName>
</protein>
<dbReference type="InParanoid" id="A0A151Z8U4"/>